<sequence>LGRGFSIETYFLRWSYPQLESGLTHTLLLRVSPSFIGCSSKPWVSSFPAAATVRRAGVTFEHLDRILCCSTSDPKSFVEGIFASESPRSPILHNSLLDIMSFRVFLASSFPFILV</sequence>
<evidence type="ECO:0000313" key="1">
    <source>
        <dbReference type="EMBL" id="RRT65695.1"/>
    </source>
</evidence>
<reference evidence="1 2" key="1">
    <citation type="journal article" date="2014" name="Agronomy (Basel)">
        <title>A Draft Genome Sequence for Ensete ventricosum, the Drought-Tolerant Tree Against Hunger.</title>
        <authorList>
            <person name="Harrison J."/>
            <person name="Moore K.A."/>
            <person name="Paszkiewicz K."/>
            <person name="Jones T."/>
            <person name="Grant M."/>
            <person name="Ambacheew D."/>
            <person name="Muzemil S."/>
            <person name="Studholme D.J."/>
        </authorList>
    </citation>
    <scope>NUCLEOTIDE SEQUENCE [LARGE SCALE GENOMIC DNA]</scope>
</reference>
<feature type="non-terminal residue" evidence="1">
    <location>
        <position position="1"/>
    </location>
</feature>
<comment type="caution">
    <text evidence="1">The sequence shown here is derived from an EMBL/GenBank/DDBJ whole genome shotgun (WGS) entry which is preliminary data.</text>
</comment>
<dbReference type="Proteomes" id="UP000287651">
    <property type="component" value="Unassembled WGS sequence"/>
</dbReference>
<gene>
    <name evidence="1" type="ORF">B296_00010783</name>
</gene>
<proteinExistence type="predicted"/>
<protein>
    <submittedName>
        <fullName evidence="1">Uncharacterized protein</fullName>
    </submittedName>
</protein>
<accession>A0A426ZP35</accession>
<evidence type="ECO:0000313" key="2">
    <source>
        <dbReference type="Proteomes" id="UP000287651"/>
    </source>
</evidence>
<dbReference type="AlphaFoldDB" id="A0A426ZP35"/>
<organism evidence="1 2">
    <name type="scientific">Ensete ventricosum</name>
    <name type="common">Abyssinian banana</name>
    <name type="synonym">Musa ensete</name>
    <dbReference type="NCBI Taxonomy" id="4639"/>
    <lineage>
        <taxon>Eukaryota</taxon>
        <taxon>Viridiplantae</taxon>
        <taxon>Streptophyta</taxon>
        <taxon>Embryophyta</taxon>
        <taxon>Tracheophyta</taxon>
        <taxon>Spermatophyta</taxon>
        <taxon>Magnoliopsida</taxon>
        <taxon>Liliopsida</taxon>
        <taxon>Zingiberales</taxon>
        <taxon>Musaceae</taxon>
        <taxon>Ensete</taxon>
    </lineage>
</organism>
<name>A0A426ZP35_ENSVE</name>
<dbReference type="EMBL" id="AMZH03005728">
    <property type="protein sequence ID" value="RRT65695.1"/>
    <property type="molecule type" value="Genomic_DNA"/>
</dbReference>